<sequence length="195" mass="22764">MNINDLPEEILIKIFLNLEVDEWIETLPEVCVSWKYLTSLHQSHFSEVLVTINSDSYPLPIHTTYGPKIYVGRNELYKFKHMRNWQIDTGPSSRSGTDASVFKEIINSLHRNNNDIKYLSLFNFSNINYYCNIGTFDTLAKLFPNLLTLEISIHLFIEIDYDKILAFKSLKLLNLYDKSERNSEVFSICIKKIAD</sequence>
<evidence type="ECO:0000259" key="1">
    <source>
        <dbReference type="PROSITE" id="PS50181"/>
    </source>
</evidence>
<dbReference type="SUPFAM" id="SSF81383">
    <property type="entry name" value="F-box domain"/>
    <property type="match status" value="1"/>
</dbReference>
<dbReference type="AlphaFoldDB" id="A0A1B6DN71"/>
<organism evidence="2">
    <name type="scientific">Clastoptera arizonana</name>
    <name type="common">Arizona spittle bug</name>
    <dbReference type="NCBI Taxonomy" id="38151"/>
    <lineage>
        <taxon>Eukaryota</taxon>
        <taxon>Metazoa</taxon>
        <taxon>Ecdysozoa</taxon>
        <taxon>Arthropoda</taxon>
        <taxon>Hexapoda</taxon>
        <taxon>Insecta</taxon>
        <taxon>Pterygota</taxon>
        <taxon>Neoptera</taxon>
        <taxon>Paraneoptera</taxon>
        <taxon>Hemiptera</taxon>
        <taxon>Auchenorrhyncha</taxon>
        <taxon>Cercopoidea</taxon>
        <taxon>Clastopteridae</taxon>
        <taxon>Clastoptera</taxon>
    </lineage>
</organism>
<dbReference type="InterPro" id="IPR036047">
    <property type="entry name" value="F-box-like_dom_sf"/>
</dbReference>
<accession>A0A1B6DN71</accession>
<dbReference type="PROSITE" id="PS50181">
    <property type="entry name" value="FBOX"/>
    <property type="match status" value="1"/>
</dbReference>
<feature type="non-terminal residue" evidence="2">
    <location>
        <position position="195"/>
    </location>
</feature>
<dbReference type="EMBL" id="GEDC01010152">
    <property type="protein sequence ID" value="JAS27146.1"/>
    <property type="molecule type" value="Transcribed_RNA"/>
</dbReference>
<feature type="domain" description="F-box" evidence="1">
    <location>
        <begin position="1"/>
        <end position="48"/>
    </location>
</feature>
<gene>
    <name evidence="2" type="ORF">g.9939</name>
</gene>
<reference evidence="2" key="1">
    <citation type="submission" date="2015-12" db="EMBL/GenBank/DDBJ databases">
        <title>De novo transcriptome assembly of four potential Pierce s Disease insect vectors from Arizona vineyards.</title>
        <authorList>
            <person name="Tassone E.E."/>
        </authorList>
    </citation>
    <scope>NUCLEOTIDE SEQUENCE</scope>
</reference>
<protein>
    <recommendedName>
        <fullName evidence="1">F-box domain-containing protein</fullName>
    </recommendedName>
</protein>
<evidence type="ECO:0000313" key="2">
    <source>
        <dbReference type="EMBL" id="JAS27146.1"/>
    </source>
</evidence>
<dbReference type="Gene3D" id="1.20.1280.50">
    <property type="match status" value="1"/>
</dbReference>
<dbReference type="InterPro" id="IPR001810">
    <property type="entry name" value="F-box_dom"/>
</dbReference>
<name>A0A1B6DN71_9HEMI</name>
<proteinExistence type="predicted"/>